<dbReference type="EMBL" id="JAZGQO010000014">
    <property type="protein sequence ID" value="KAK6170796.1"/>
    <property type="molecule type" value="Genomic_DNA"/>
</dbReference>
<evidence type="ECO:0000256" key="1">
    <source>
        <dbReference type="SAM" id="MobiDB-lite"/>
    </source>
</evidence>
<feature type="compositionally biased region" description="Polar residues" evidence="1">
    <location>
        <begin position="31"/>
        <end position="44"/>
    </location>
</feature>
<accession>A0AAN8J806</accession>
<sequence length="208" mass="23713">MGSINNVQFTEDQTIKPSSFVKGNDDARQELTGNKKPNLSDQKQKSSVNQYNLKNLSGGRIRTIVIWSVVAMVFVAGFVVCFKTQIYKRCVKRQGIQSEKKNNNEKSAPVYHECEPSRYSFIDNIYSSVTPWRFSKTDTNVNTGNDISMVDAYYDRLHMDSNTKTMTRDPNYDHLQQTRNSSGYDHLGVNSISTIDKSAYDTTKDLHI</sequence>
<organism evidence="3 4">
    <name type="scientific">Patella caerulea</name>
    <name type="common">Rayed Mediterranean limpet</name>
    <dbReference type="NCBI Taxonomy" id="87958"/>
    <lineage>
        <taxon>Eukaryota</taxon>
        <taxon>Metazoa</taxon>
        <taxon>Spiralia</taxon>
        <taxon>Lophotrochozoa</taxon>
        <taxon>Mollusca</taxon>
        <taxon>Gastropoda</taxon>
        <taxon>Patellogastropoda</taxon>
        <taxon>Patelloidea</taxon>
        <taxon>Patellidae</taxon>
        <taxon>Patella</taxon>
    </lineage>
</organism>
<feature type="transmembrane region" description="Helical" evidence="2">
    <location>
        <begin position="64"/>
        <end position="82"/>
    </location>
</feature>
<reference evidence="3 4" key="1">
    <citation type="submission" date="2024-01" db="EMBL/GenBank/DDBJ databases">
        <title>The genome of the rayed Mediterranean limpet Patella caerulea (Linnaeus, 1758).</title>
        <authorList>
            <person name="Anh-Thu Weber A."/>
            <person name="Halstead-Nussloch G."/>
        </authorList>
    </citation>
    <scope>NUCLEOTIDE SEQUENCE [LARGE SCALE GENOMIC DNA]</scope>
    <source>
        <strain evidence="3">AATW-2023a</strain>
        <tissue evidence="3">Whole specimen</tissue>
    </source>
</reference>
<protein>
    <submittedName>
        <fullName evidence="3">Uncharacterized protein</fullName>
    </submittedName>
</protein>
<evidence type="ECO:0000313" key="4">
    <source>
        <dbReference type="Proteomes" id="UP001347796"/>
    </source>
</evidence>
<comment type="caution">
    <text evidence="3">The sequence shown here is derived from an EMBL/GenBank/DDBJ whole genome shotgun (WGS) entry which is preliminary data.</text>
</comment>
<dbReference type="AlphaFoldDB" id="A0AAN8J806"/>
<dbReference type="Proteomes" id="UP001347796">
    <property type="component" value="Unassembled WGS sequence"/>
</dbReference>
<feature type="region of interest" description="Disordered" evidence="1">
    <location>
        <begin position="17"/>
        <end position="44"/>
    </location>
</feature>
<keyword evidence="4" id="KW-1185">Reference proteome</keyword>
<name>A0AAN8J806_PATCE</name>
<keyword evidence="2" id="KW-1133">Transmembrane helix</keyword>
<keyword evidence="2" id="KW-0472">Membrane</keyword>
<evidence type="ECO:0000256" key="2">
    <source>
        <dbReference type="SAM" id="Phobius"/>
    </source>
</evidence>
<keyword evidence="2" id="KW-0812">Transmembrane</keyword>
<gene>
    <name evidence="3" type="ORF">SNE40_019101</name>
</gene>
<evidence type="ECO:0000313" key="3">
    <source>
        <dbReference type="EMBL" id="KAK6170796.1"/>
    </source>
</evidence>
<proteinExistence type="predicted"/>